<dbReference type="Gene3D" id="3.30.559.10">
    <property type="entry name" value="Chloramphenicol acetyltransferase-like domain"/>
    <property type="match status" value="1"/>
</dbReference>
<keyword evidence="3" id="KW-1185">Reference proteome</keyword>
<evidence type="ECO:0000259" key="1">
    <source>
        <dbReference type="Pfam" id="PF00668"/>
    </source>
</evidence>
<keyword evidence="2" id="KW-0808">Transferase</keyword>
<protein>
    <submittedName>
        <fullName evidence="2">Acyltransferase</fullName>
    </submittedName>
</protein>
<dbReference type="OrthoDB" id="9123229at2"/>
<dbReference type="GO" id="GO:0016746">
    <property type="term" value="F:acyltransferase activity"/>
    <property type="evidence" value="ECO:0007669"/>
    <property type="project" value="UniProtKB-KW"/>
</dbReference>
<reference evidence="2 3" key="1">
    <citation type="submission" date="2018-10" db="EMBL/GenBank/DDBJ databases">
        <title>Isolation from cow dung.</title>
        <authorList>
            <person name="Ling L."/>
        </authorList>
    </citation>
    <scope>NUCLEOTIDE SEQUENCE [LARGE SCALE GENOMIC DNA]</scope>
    <source>
        <strain evidence="2 3">NEAU-LL90</strain>
    </source>
</reference>
<name>A0A3M2KX78_9NOCA</name>
<dbReference type="InterPro" id="IPR023213">
    <property type="entry name" value="CAT-like_dom_sf"/>
</dbReference>
<dbReference type="Pfam" id="PF00668">
    <property type="entry name" value="Condensation"/>
    <property type="match status" value="1"/>
</dbReference>
<dbReference type="Gene3D" id="3.30.559.30">
    <property type="entry name" value="Nonribosomal peptide synthetase, condensation domain"/>
    <property type="match status" value="1"/>
</dbReference>
<dbReference type="SUPFAM" id="SSF52777">
    <property type="entry name" value="CoA-dependent acyltransferases"/>
    <property type="match status" value="2"/>
</dbReference>
<proteinExistence type="predicted"/>
<dbReference type="GO" id="GO:0008610">
    <property type="term" value="P:lipid biosynthetic process"/>
    <property type="evidence" value="ECO:0007669"/>
    <property type="project" value="UniProtKB-ARBA"/>
</dbReference>
<dbReference type="InterPro" id="IPR001242">
    <property type="entry name" value="Condensation_dom"/>
</dbReference>
<keyword evidence="2" id="KW-0012">Acyltransferase</keyword>
<feature type="domain" description="Condensation" evidence="1">
    <location>
        <begin position="70"/>
        <end position="362"/>
    </location>
</feature>
<accession>A0A3M2KX78</accession>
<dbReference type="Proteomes" id="UP000279275">
    <property type="component" value="Unassembled WGS sequence"/>
</dbReference>
<evidence type="ECO:0000313" key="2">
    <source>
        <dbReference type="EMBL" id="RMI30099.1"/>
    </source>
</evidence>
<sequence>MVNFGFFEDWHPAPGLLTSWSASPNARVAAYSAPAHPIPPALQQRAYLRAAWQNATEADRTARLCMISFDIPGVPDYGAMTRAVNGFLRRHDTFSSWFTFEPDGQVVRHVMNSDAIVFEPNRHGFVRDSATVRAHVQAETPGPLEWNCFTFGIIEHDDSFTVYAAVDHLHTDGLGQALTCVDLLWLYGTELSGSTVELAPTTGHLAYCEREHRCNAALDRQAAPVREWIRLLRDNGGDVPRFPLTLGPVPTGYIHGAQVTLPLFDEAVADRFEQVCARHGGRFVGGLFAAFALAEAELTGHDRYFVLTPVNTRSAPSEDASVGWYTNLVPVALRTGTAASFTELVSQAQEQADWAKTFGDVSLHRVLELTGPADGVYARPGFAATMLSYVDIRRNAGVELFDAMNGGLFGNRASSSEVYFWINRFAHETTFSALFPDTPDAHESVGQYIAAVRTVFAAVVTEGDFAIRIGAPS</sequence>
<comment type="caution">
    <text evidence="2">The sequence shown here is derived from an EMBL/GenBank/DDBJ whole genome shotgun (WGS) entry which is preliminary data.</text>
</comment>
<organism evidence="2 3">
    <name type="scientific">Nocardia stercoris</name>
    <dbReference type="NCBI Taxonomy" id="2483361"/>
    <lineage>
        <taxon>Bacteria</taxon>
        <taxon>Bacillati</taxon>
        <taxon>Actinomycetota</taxon>
        <taxon>Actinomycetes</taxon>
        <taxon>Mycobacteriales</taxon>
        <taxon>Nocardiaceae</taxon>
        <taxon>Nocardia</taxon>
    </lineage>
</organism>
<dbReference type="RefSeq" id="WP_122190171.1">
    <property type="nucleotide sequence ID" value="NZ_RFFH01000011.1"/>
</dbReference>
<gene>
    <name evidence="2" type="ORF">EBN03_23005</name>
</gene>
<dbReference type="AlphaFoldDB" id="A0A3M2KX78"/>
<dbReference type="EMBL" id="RFFH01000011">
    <property type="protein sequence ID" value="RMI30099.1"/>
    <property type="molecule type" value="Genomic_DNA"/>
</dbReference>
<evidence type="ECO:0000313" key="3">
    <source>
        <dbReference type="Proteomes" id="UP000279275"/>
    </source>
</evidence>